<reference evidence="2 3" key="1">
    <citation type="submission" date="2021-03" db="EMBL/GenBank/DDBJ databases">
        <title>novel species isolated from a fishpond in China.</title>
        <authorList>
            <person name="Lu H."/>
            <person name="Cai Z."/>
        </authorList>
    </citation>
    <scope>NUCLEOTIDE SEQUENCE [LARGE SCALE GENOMIC DNA]</scope>
    <source>
        <strain evidence="2 3">JCM 31546</strain>
    </source>
</reference>
<evidence type="ECO:0000313" key="3">
    <source>
        <dbReference type="Proteomes" id="UP000664698"/>
    </source>
</evidence>
<evidence type="ECO:0000313" key="2">
    <source>
        <dbReference type="EMBL" id="MBN7799720.1"/>
    </source>
</evidence>
<evidence type="ECO:0008006" key="4">
    <source>
        <dbReference type="Google" id="ProtNLM"/>
    </source>
</evidence>
<name>A0ABS3BK96_9BACT</name>
<accession>A0ABS3BK96</accession>
<feature type="chain" id="PRO_5046346143" description="DUF4136 domain-containing protein" evidence="1">
    <location>
        <begin position="22"/>
        <end position="185"/>
    </location>
</feature>
<proteinExistence type="predicted"/>
<dbReference type="EMBL" id="JAFKCW010000001">
    <property type="protein sequence ID" value="MBN7799720.1"/>
    <property type="molecule type" value="Genomic_DNA"/>
</dbReference>
<evidence type="ECO:0000256" key="1">
    <source>
        <dbReference type="SAM" id="SignalP"/>
    </source>
</evidence>
<keyword evidence="3" id="KW-1185">Reference proteome</keyword>
<dbReference type="RefSeq" id="WP_206567701.1">
    <property type="nucleotide sequence ID" value="NZ_JAFKCW010000001.1"/>
</dbReference>
<organism evidence="2 3">
    <name type="scientific">Algoriphagus aestuariicola</name>
    <dbReference type="NCBI Taxonomy" id="1852016"/>
    <lineage>
        <taxon>Bacteria</taxon>
        <taxon>Pseudomonadati</taxon>
        <taxon>Bacteroidota</taxon>
        <taxon>Cytophagia</taxon>
        <taxon>Cytophagales</taxon>
        <taxon>Cyclobacteriaceae</taxon>
        <taxon>Algoriphagus</taxon>
    </lineage>
</organism>
<comment type="caution">
    <text evidence="2">The sequence shown here is derived from an EMBL/GenBank/DDBJ whole genome shotgun (WGS) entry which is preliminary data.</text>
</comment>
<feature type="signal peptide" evidence="1">
    <location>
        <begin position="1"/>
        <end position="21"/>
    </location>
</feature>
<sequence>MKIRLSLPSFMLILLGLTACADTEDQKPDDQIPFEYYFKFKVDNQEYFYGFNEIWDQFNPKEKYEGSLTENVILYNSGNLYASVREGCGDQPERDCIWGVFSIGGNSPGTYEANPVQVIGTNEVVYVPFLNGNAKDGNLTVTIKKIDPIGRYVEASFSGQLYSETTREEVLKTIAGEFRAYYNPD</sequence>
<gene>
    <name evidence="2" type="ORF">J0A67_02555</name>
</gene>
<protein>
    <recommendedName>
        <fullName evidence="4">DUF4136 domain-containing protein</fullName>
    </recommendedName>
</protein>
<dbReference type="Proteomes" id="UP000664698">
    <property type="component" value="Unassembled WGS sequence"/>
</dbReference>
<keyword evidence="1" id="KW-0732">Signal</keyword>
<dbReference type="PROSITE" id="PS51257">
    <property type="entry name" value="PROKAR_LIPOPROTEIN"/>
    <property type="match status" value="1"/>
</dbReference>